<dbReference type="Pfam" id="PF12796">
    <property type="entry name" value="Ank_2"/>
    <property type="match status" value="1"/>
</dbReference>
<dbReference type="OrthoDB" id="439236at2759"/>
<reference evidence="5 6" key="1">
    <citation type="submission" date="2020-02" db="EMBL/GenBank/DDBJ databases">
        <authorList>
            <person name="Ferguson B K."/>
        </authorList>
    </citation>
    <scope>NUCLEOTIDE SEQUENCE [LARGE SCALE GENOMIC DNA]</scope>
</reference>
<dbReference type="EMBL" id="CADCXV010000739">
    <property type="protein sequence ID" value="CAB0034300.1"/>
    <property type="molecule type" value="Genomic_DNA"/>
</dbReference>
<dbReference type="InterPro" id="IPR036770">
    <property type="entry name" value="Ankyrin_rpt-contain_sf"/>
</dbReference>
<dbReference type="PROSITE" id="PS50297">
    <property type="entry name" value="ANK_REP_REGION"/>
    <property type="match status" value="3"/>
</dbReference>
<dbReference type="Gene3D" id="1.25.40.20">
    <property type="entry name" value="Ankyrin repeat-containing domain"/>
    <property type="match status" value="1"/>
</dbReference>
<evidence type="ECO:0000313" key="5">
    <source>
        <dbReference type="EMBL" id="CAB0034300.1"/>
    </source>
</evidence>
<dbReference type="PANTHER" id="PTHR24173:SF74">
    <property type="entry name" value="ANKYRIN REPEAT DOMAIN-CONTAINING PROTEIN 16"/>
    <property type="match status" value="1"/>
</dbReference>
<evidence type="ECO:0000313" key="6">
    <source>
        <dbReference type="Proteomes" id="UP000479190"/>
    </source>
</evidence>
<gene>
    <name evidence="5" type="ORF">TBRA_LOCUS6198</name>
</gene>
<proteinExistence type="predicted"/>
<dbReference type="SMART" id="SM00248">
    <property type="entry name" value="ANK"/>
    <property type="match status" value="3"/>
</dbReference>
<evidence type="ECO:0000256" key="1">
    <source>
        <dbReference type="ARBA" id="ARBA00022737"/>
    </source>
</evidence>
<evidence type="ECO:0000256" key="4">
    <source>
        <dbReference type="SAM" id="MobiDB-lite"/>
    </source>
</evidence>
<feature type="repeat" description="ANK" evidence="3">
    <location>
        <begin position="199"/>
        <end position="231"/>
    </location>
</feature>
<dbReference type="Proteomes" id="UP000479190">
    <property type="component" value="Unassembled WGS sequence"/>
</dbReference>
<evidence type="ECO:0000256" key="2">
    <source>
        <dbReference type="ARBA" id="ARBA00023043"/>
    </source>
</evidence>
<keyword evidence="2 3" id="KW-0040">ANK repeat</keyword>
<dbReference type="PANTHER" id="PTHR24173">
    <property type="entry name" value="ANKYRIN REPEAT CONTAINING"/>
    <property type="match status" value="1"/>
</dbReference>
<dbReference type="InterPro" id="IPR002110">
    <property type="entry name" value="Ankyrin_rpt"/>
</dbReference>
<keyword evidence="1" id="KW-0677">Repeat</keyword>
<dbReference type="SUPFAM" id="SSF48403">
    <property type="entry name" value="Ankyrin repeat"/>
    <property type="match status" value="1"/>
</dbReference>
<protein>
    <submittedName>
        <fullName evidence="5">Uncharacterized protein</fullName>
    </submittedName>
</protein>
<name>A0A6H5IFQ0_9HYME</name>
<organism evidence="5 6">
    <name type="scientific">Trichogramma brassicae</name>
    <dbReference type="NCBI Taxonomy" id="86971"/>
    <lineage>
        <taxon>Eukaryota</taxon>
        <taxon>Metazoa</taxon>
        <taxon>Ecdysozoa</taxon>
        <taxon>Arthropoda</taxon>
        <taxon>Hexapoda</taxon>
        <taxon>Insecta</taxon>
        <taxon>Pterygota</taxon>
        <taxon>Neoptera</taxon>
        <taxon>Endopterygota</taxon>
        <taxon>Hymenoptera</taxon>
        <taxon>Apocrita</taxon>
        <taxon>Proctotrupomorpha</taxon>
        <taxon>Chalcidoidea</taxon>
        <taxon>Trichogrammatidae</taxon>
        <taxon>Trichogramma</taxon>
    </lineage>
</organism>
<feature type="region of interest" description="Disordered" evidence="4">
    <location>
        <begin position="390"/>
        <end position="409"/>
    </location>
</feature>
<accession>A0A6H5IFQ0</accession>
<dbReference type="PROSITE" id="PS50088">
    <property type="entry name" value="ANK_REPEAT"/>
    <property type="match status" value="3"/>
</dbReference>
<keyword evidence="6" id="KW-1185">Reference proteome</keyword>
<feature type="repeat" description="ANK" evidence="3">
    <location>
        <begin position="116"/>
        <end position="145"/>
    </location>
</feature>
<feature type="repeat" description="ANK" evidence="3">
    <location>
        <begin position="81"/>
        <end position="113"/>
    </location>
</feature>
<sequence length="409" mass="46703">MFLKMHRETSDSARACDRKVSDWLVTFIIYICGAMPRKDFLLCPRVPGITTDVHVLSIPEMTKAIIDYLLETSSENHCDGHGYTYFHAACLANHAEAVQRFISAGVDVNLDSWRLSPLQVAVHYRRPDIVRILLENGADPNRLDDRGRSTALHALAHRRVCDCSTRCRDQYSRDEDRPINAILDLLIAKGMNIEVPNCLGLTALQRAVSHLDYELARSLLKRGASLDPLSKYMSFNIFFKHELINYPVIFHFVEMIRLLVANGLVFDLNTRLEMLKFWIEMGSEDTEVFIPEVHVKQGDFLIFDTVTIAAATAAKPSILDLASALELVKVIRAKKENNISKLESYNIICIVYRCTSTHPSACWCRRRCSTSPRSWRRRCRRLSARSCPCDHDSAAPTDRDREFNKKKNK</sequence>
<evidence type="ECO:0000256" key="3">
    <source>
        <dbReference type="PROSITE-ProRule" id="PRU00023"/>
    </source>
</evidence>
<dbReference type="AlphaFoldDB" id="A0A6H5IFQ0"/>